<comment type="pathway">
    <text evidence="1">Cofactor biosynthesis; (R)-pantothenate biosynthesis; (R)-pantothenate from (R)-pantoate and beta-alanine: step 1/1.</text>
</comment>
<evidence type="ECO:0000256" key="8">
    <source>
        <dbReference type="ARBA" id="ARBA00048258"/>
    </source>
</evidence>
<keyword evidence="6" id="KW-0547">Nucleotide-binding</keyword>
<dbReference type="EC" id="6.3.2.1" evidence="3"/>
<dbReference type="InterPro" id="IPR003721">
    <property type="entry name" value="Pantoate_ligase"/>
</dbReference>
<evidence type="ECO:0000313" key="10">
    <source>
        <dbReference type="Proteomes" id="UP001549204"/>
    </source>
</evidence>
<dbReference type="SUPFAM" id="SSF52374">
    <property type="entry name" value="Nucleotidylyl transferase"/>
    <property type="match status" value="1"/>
</dbReference>
<keyword evidence="7" id="KW-0067">ATP-binding</keyword>
<evidence type="ECO:0000256" key="2">
    <source>
        <dbReference type="ARBA" id="ARBA00009256"/>
    </source>
</evidence>
<dbReference type="NCBIfam" id="TIGR00125">
    <property type="entry name" value="cyt_tran_rel"/>
    <property type="match status" value="1"/>
</dbReference>
<sequence>MVPTMGALHEGHLSLVRAALEKADRVIVTLFVNPKQFNNAADIATYPRTEDEDAAKLVPQSAHLLYVPDAGAMYPEAFATFRCPVSATACAAPSGGAISMAWRPSSPSSACRPALTSASLARRTFNSFSLVRRMVRDLGIPITIVPCPTVREADGLALSSHYVRLSPVERAVVPKLPTVLLETAEGLARGSPVLPTLAEAREAILAAGYREDEYLELRDEADLRPTTILDRPARLVVATWDRQFPVRARPVEEDRAHPFAIRCVRDPT</sequence>
<comment type="similarity">
    <text evidence="2">Belongs to the pantothenate synthetase family.</text>
</comment>
<evidence type="ECO:0000313" key="9">
    <source>
        <dbReference type="EMBL" id="MET3582853.1"/>
    </source>
</evidence>
<reference evidence="9 10" key="1">
    <citation type="submission" date="2024-06" db="EMBL/GenBank/DDBJ databases">
        <title>Genomic Encyclopedia of Type Strains, Phase IV (KMG-IV): sequencing the most valuable type-strain genomes for metagenomic binning, comparative biology and taxonomic classification.</title>
        <authorList>
            <person name="Goeker M."/>
        </authorList>
    </citation>
    <scope>NUCLEOTIDE SEQUENCE [LARGE SCALE GENOMIC DNA]</scope>
    <source>
        <strain evidence="9 10">DSM 100022</strain>
    </source>
</reference>
<evidence type="ECO:0000256" key="1">
    <source>
        <dbReference type="ARBA" id="ARBA00004990"/>
    </source>
</evidence>
<dbReference type="Proteomes" id="UP001549204">
    <property type="component" value="Unassembled WGS sequence"/>
</dbReference>
<evidence type="ECO:0000256" key="3">
    <source>
        <dbReference type="ARBA" id="ARBA00012219"/>
    </source>
</evidence>
<comment type="catalytic activity">
    <reaction evidence="8">
        <text>(R)-pantoate + beta-alanine + ATP = (R)-pantothenate + AMP + diphosphate + H(+)</text>
        <dbReference type="Rhea" id="RHEA:10912"/>
        <dbReference type="ChEBI" id="CHEBI:15378"/>
        <dbReference type="ChEBI" id="CHEBI:15980"/>
        <dbReference type="ChEBI" id="CHEBI:29032"/>
        <dbReference type="ChEBI" id="CHEBI:30616"/>
        <dbReference type="ChEBI" id="CHEBI:33019"/>
        <dbReference type="ChEBI" id="CHEBI:57966"/>
        <dbReference type="ChEBI" id="CHEBI:456215"/>
        <dbReference type="EC" id="6.3.2.1"/>
    </reaction>
</comment>
<accession>A0ABV2GX36</accession>
<proteinExistence type="inferred from homology"/>
<dbReference type="GO" id="GO:0004592">
    <property type="term" value="F:pantoate-beta-alanine ligase activity"/>
    <property type="evidence" value="ECO:0007669"/>
    <property type="project" value="UniProtKB-EC"/>
</dbReference>
<evidence type="ECO:0000256" key="4">
    <source>
        <dbReference type="ARBA" id="ARBA00022598"/>
    </source>
</evidence>
<keyword evidence="10" id="KW-1185">Reference proteome</keyword>
<keyword evidence="5" id="KW-0566">Pantothenate biosynthesis</keyword>
<gene>
    <name evidence="9" type="ORF">ABID19_005915</name>
</gene>
<evidence type="ECO:0000256" key="7">
    <source>
        <dbReference type="ARBA" id="ARBA00022840"/>
    </source>
</evidence>
<protein>
    <recommendedName>
        <fullName evidence="3">pantoate--beta-alanine ligase (AMP-forming)</fullName>
        <ecNumber evidence="3">6.3.2.1</ecNumber>
    </recommendedName>
</protein>
<evidence type="ECO:0000256" key="6">
    <source>
        <dbReference type="ARBA" id="ARBA00022741"/>
    </source>
</evidence>
<dbReference type="Gene3D" id="3.40.50.620">
    <property type="entry name" value="HUPs"/>
    <property type="match status" value="1"/>
</dbReference>
<dbReference type="EMBL" id="JBEPMC010000013">
    <property type="protein sequence ID" value="MET3582853.1"/>
    <property type="molecule type" value="Genomic_DNA"/>
</dbReference>
<dbReference type="InterPro" id="IPR014729">
    <property type="entry name" value="Rossmann-like_a/b/a_fold"/>
</dbReference>
<dbReference type="PANTHER" id="PTHR21299">
    <property type="entry name" value="CYTIDYLATE KINASE/PANTOATE-BETA-ALANINE LIGASE"/>
    <property type="match status" value="1"/>
</dbReference>
<dbReference type="InterPro" id="IPR004821">
    <property type="entry name" value="Cyt_trans-like"/>
</dbReference>
<organism evidence="9 10">
    <name type="scientific">Mesorhizobium robiniae</name>
    <dbReference type="NCBI Taxonomy" id="559315"/>
    <lineage>
        <taxon>Bacteria</taxon>
        <taxon>Pseudomonadati</taxon>
        <taxon>Pseudomonadota</taxon>
        <taxon>Alphaproteobacteria</taxon>
        <taxon>Hyphomicrobiales</taxon>
        <taxon>Phyllobacteriaceae</taxon>
        <taxon>Mesorhizobium</taxon>
    </lineage>
</organism>
<comment type="caution">
    <text evidence="9">The sequence shown here is derived from an EMBL/GenBank/DDBJ whole genome shotgun (WGS) entry which is preliminary data.</text>
</comment>
<dbReference type="Gene3D" id="3.30.1300.10">
    <property type="entry name" value="Pantoate-beta-alanine ligase, C-terminal domain"/>
    <property type="match status" value="1"/>
</dbReference>
<dbReference type="Pfam" id="PF02569">
    <property type="entry name" value="Pantoate_ligase"/>
    <property type="match status" value="2"/>
</dbReference>
<dbReference type="InterPro" id="IPR042176">
    <property type="entry name" value="Pantoate_ligase_C"/>
</dbReference>
<name>A0ABV2GX36_9HYPH</name>
<keyword evidence="4 9" id="KW-0436">Ligase</keyword>
<dbReference type="PANTHER" id="PTHR21299:SF1">
    <property type="entry name" value="PANTOATE--BETA-ALANINE LIGASE"/>
    <property type="match status" value="1"/>
</dbReference>
<evidence type="ECO:0000256" key="5">
    <source>
        <dbReference type="ARBA" id="ARBA00022655"/>
    </source>
</evidence>